<dbReference type="EMBL" id="SWCO01000002">
    <property type="protein sequence ID" value="TKB04433.1"/>
    <property type="molecule type" value="Genomic_DNA"/>
</dbReference>
<sequence length="135" mass="15538">MRYLFILLASILPFNAFGDAERERFDCLMTPLMVNGNNEGMYFIESDFHNDILGLIETGGPLLDINQATSKVQNWFKSKNINMELGIKNVALKQYDCLVSNELKFMHVFIFFLDNPENIVGVTMQGRLIERQPIK</sequence>
<proteinExistence type="predicted"/>
<evidence type="ECO:0000313" key="2">
    <source>
        <dbReference type="Proteomes" id="UP000305471"/>
    </source>
</evidence>
<comment type="caution">
    <text evidence="1">The sequence shown here is derived from an EMBL/GenBank/DDBJ whole genome shotgun (WGS) entry which is preliminary data.</text>
</comment>
<dbReference type="AlphaFoldDB" id="A0A4U0ZL25"/>
<organism evidence="1 2">
    <name type="scientific">Alteromonas portus</name>
    <dbReference type="NCBI Taxonomy" id="2565549"/>
    <lineage>
        <taxon>Bacteria</taxon>
        <taxon>Pseudomonadati</taxon>
        <taxon>Pseudomonadota</taxon>
        <taxon>Gammaproteobacteria</taxon>
        <taxon>Alteromonadales</taxon>
        <taxon>Alteromonadaceae</taxon>
        <taxon>Alteromonas/Salinimonas group</taxon>
        <taxon>Alteromonas</taxon>
    </lineage>
</organism>
<gene>
    <name evidence="1" type="ORF">E5672_06435</name>
</gene>
<evidence type="ECO:0000313" key="1">
    <source>
        <dbReference type="EMBL" id="TKB04433.1"/>
    </source>
</evidence>
<protein>
    <submittedName>
        <fullName evidence="1">Uncharacterized protein</fullName>
    </submittedName>
</protein>
<dbReference type="Proteomes" id="UP000305471">
    <property type="component" value="Unassembled WGS sequence"/>
</dbReference>
<keyword evidence="2" id="KW-1185">Reference proteome</keyword>
<name>A0A4U0ZL25_9ALTE</name>
<reference evidence="1 2" key="1">
    <citation type="submission" date="2019-04" db="EMBL/GenBank/DDBJ databases">
        <title>Alteromonas portus sp. nov., an alginate lyase-excreting marine bacterium.</title>
        <authorList>
            <person name="Huang H."/>
            <person name="Mo K."/>
            <person name="Bao S."/>
        </authorList>
    </citation>
    <scope>NUCLEOTIDE SEQUENCE [LARGE SCALE GENOMIC DNA]</scope>
    <source>
        <strain evidence="1 2">HB161718</strain>
    </source>
</reference>
<accession>A0A4U0ZL25</accession>